<accession>A0A3N0GIY6</accession>
<proteinExistence type="predicted"/>
<evidence type="ECO:0000313" key="2">
    <source>
        <dbReference type="Proteomes" id="UP000279994"/>
    </source>
</evidence>
<protein>
    <submittedName>
        <fullName evidence="1">Uncharacterized protein</fullName>
    </submittedName>
</protein>
<name>A0A3N0GIY6_9ACTN</name>
<dbReference type="Proteomes" id="UP000279994">
    <property type="component" value="Unassembled WGS sequence"/>
</dbReference>
<sequence length="447" mass="49037">MYGENGGLMRAELSALLHQHRIQQRIGGEGIYTVAATTTADQRRQIGELIRHYRQGILIWCHQATIAAAPATASNLSRPPVNPFRAANSRHGALAALSRAVEQAVDASTAPLATLDELAAPHVLPLVERWRHAARAAALGEHDFDAGLGHGRLDAQQSQTLIADVAAVVQALVVLDQRYSNIPGWEKLHRPERLGWTALACALDATLDPPDYAIDLRGWRPPTKVIKGPGKPGLLGVLQAEHNLVIRMRSFPSAMHLRLVVDSQRLLSRQLASLVEKVEPALHDTWTVRERTYVDLQHELRNIRGRIGTGGLAAAEAANAVSRLRAIPNDDGLDLRTLHGFTTLFDALDHRIADVLEEGIRRKEYLVRVKVPAVEDDSGQMVAPPRERHLPLGEMEHTSIMRLANDRLRPIPTPNQAPPQAARSRAEFHAAIVHQPDGRPAGPTLSM</sequence>
<keyword evidence="2" id="KW-1185">Reference proteome</keyword>
<dbReference type="RefSeq" id="WP_123224712.1">
    <property type="nucleotide sequence ID" value="NZ_RJSF01000046.1"/>
</dbReference>
<reference evidence="1 2" key="1">
    <citation type="submission" date="2018-11" db="EMBL/GenBank/DDBJ databases">
        <authorList>
            <person name="Li F."/>
        </authorList>
    </citation>
    <scope>NUCLEOTIDE SEQUENCE [LARGE SCALE GENOMIC DNA]</scope>
    <source>
        <strain evidence="1 2">Gsoil 818</strain>
    </source>
</reference>
<gene>
    <name evidence="1" type="ORF">EFL26_20195</name>
</gene>
<dbReference type="AlphaFoldDB" id="A0A3N0GIY6"/>
<evidence type="ECO:0000313" key="1">
    <source>
        <dbReference type="EMBL" id="RNM12132.1"/>
    </source>
</evidence>
<dbReference type="OrthoDB" id="3759182at2"/>
<organism evidence="1 2">
    <name type="scientific">Nocardioides pocheonensis</name>
    <dbReference type="NCBI Taxonomy" id="661485"/>
    <lineage>
        <taxon>Bacteria</taxon>
        <taxon>Bacillati</taxon>
        <taxon>Actinomycetota</taxon>
        <taxon>Actinomycetes</taxon>
        <taxon>Propionibacteriales</taxon>
        <taxon>Nocardioidaceae</taxon>
        <taxon>Nocardioides</taxon>
    </lineage>
</organism>
<comment type="caution">
    <text evidence="1">The sequence shown here is derived from an EMBL/GenBank/DDBJ whole genome shotgun (WGS) entry which is preliminary data.</text>
</comment>
<dbReference type="EMBL" id="RJSF01000046">
    <property type="protein sequence ID" value="RNM12132.1"/>
    <property type="molecule type" value="Genomic_DNA"/>
</dbReference>